<dbReference type="GO" id="GO:0006631">
    <property type="term" value="P:fatty acid metabolic process"/>
    <property type="evidence" value="ECO:0007669"/>
    <property type="project" value="TreeGrafter"/>
</dbReference>
<dbReference type="PANTHER" id="PTHR43201">
    <property type="entry name" value="ACYL-COA SYNTHETASE"/>
    <property type="match status" value="1"/>
</dbReference>
<dbReference type="EMBL" id="FRAA01000012">
    <property type="protein sequence ID" value="SHK92843.1"/>
    <property type="molecule type" value="Genomic_DNA"/>
</dbReference>
<dbReference type="PANTHER" id="PTHR43201:SF5">
    <property type="entry name" value="MEDIUM-CHAIN ACYL-COA LIGASE ACSF2, MITOCHONDRIAL"/>
    <property type="match status" value="1"/>
</dbReference>
<name>A0A1M6WGC6_REIAG</name>
<dbReference type="Gene3D" id="3.30.300.30">
    <property type="match status" value="1"/>
</dbReference>
<dbReference type="InterPro" id="IPR000873">
    <property type="entry name" value="AMP-dep_synth/lig_dom"/>
</dbReference>
<keyword evidence="5" id="KW-1185">Reference proteome</keyword>
<dbReference type="GO" id="GO:0031956">
    <property type="term" value="F:medium-chain fatty acid-CoA ligase activity"/>
    <property type="evidence" value="ECO:0007669"/>
    <property type="project" value="TreeGrafter"/>
</dbReference>
<evidence type="ECO:0000256" key="1">
    <source>
        <dbReference type="ARBA" id="ARBA00006432"/>
    </source>
</evidence>
<evidence type="ECO:0000313" key="4">
    <source>
        <dbReference type="EMBL" id="SHK92843.1"/>
    </source>
</evidence>
<sequence>MKIHFENTVYSPQEFVQLASTVPSYAALFAFIEGWLSDQKTFHFQSSGSTGKPKKIEIKRRQIETSVFASARALSLSPKDRVLLCLSPAYIASTMMMARALILDMDIYIEKPSANPLHLLDHPIDFASFVPFQIYKMIEDRSFGQLEGIKNILIGGAPLSGEAFDILSSLNTNIYLTYGMTETVSHIALMKVQGKSEDAYYDVIDGVKIGQDEAQCLNISGIITDNQRIQTTDVVQILSPKKFLWLGRADFVINSGGIKIHPEQLEKTIASLLPQTHYFISSVADTQLGSKCVLITETAITDALFGQIQALITDQFSKHHSPKEQHTITPFITTESGKLNRKTTMQQLH</sequence>
<dbReference type="STRING" id="156994.SAMN04488028_11222"/>
<dbReference type="Pfam" id="PF00501">
    <property type="entry name" value="AMP-binding"/>
    <property type="match status" value="1"/>
</dbReference>
<comment type="similarity">
    <text evidence="1">Belongs to the ATP-dependent AMP-binding enzyme family.</text>
</comment>
<reference evidence="5" key="1">
    <citation type="submission" date="2016-11" db="EMBL/GenBank/DDBJ databases">
        <authorList>
            <person name="Varghese N."/>
            <person name="Submissions S."/>
        </authorList>
    </citation>
    <scope>NUCLEOTIDE SEQUENCE [LARGE SCALE GENOMIC DNA]</scope>
    <source>
        <strain evidence="5">DSM 26134</strain>
    </source>
</reference>
<keyword evidence="2 4" id="KW-0436">Ligase</keyword>
<accession>A0A1M6WGC6</accession>
<gene>
    <name evidence="4" type="ORF">SAMN04488028_11222</name>
</gene>
<dbReference type="SUPFAM" id="SSF56801">
    <property type="entry name" value="Acetyl-CoA synthetase-like"/>
    <property type="match status" value="1"/>
</dbReference>
<evidence type="ECO:0000313" key="5">
    <source>
        <dbReference type="Proteomes" id="UP000184474"/>
    </source>
</evidence>
<dbReference type="InterPro" id="IPR045851">
    <property type="entry name" value="AMP-bd_C_sf"/>
</dbReference>
<dbReference type="AlphaFoldDB" id="A0A1M6WGC6"/>
<dbReference type="Proteomes" id="UP000184474">
    <property type="component" value="Unassembled WGS sequence"/>
</dbReference>
<dbReference type="InterPro" id="IPR042099">
    <property type="entry name" value="ANL_N_sf"/>
</dbReference>
<evidence type="ECO:0000256" key="2">
    <source>
        <dbReference type="ARBA" id="ARBA00022598"/>
    </source>
</evidence>
<protein>
    <submittedName>
        <fullName evidence="4">O-succinylbenzoic acid--CoA ligase</fullName>
    </submittedName>
</protein>
<dbReference type="RefSeq" id="WP_073125477.1">
    <property type="nucleotide sequence ID" value="NZ_FRAA01000012.1"/>
</dbReference>
<evidence type="ECO:0000259" key="3">
    <source>
        <dbReference type="Pfam" id="PF00501"/>
    </source>
</evidence>
<feature type="domain" description="AMP-dependent synthetase/ligase" evidence="3">
    <location>
        <begin position="46"/>
        <end position="199"/>
    </location>
</feature>
<organism evidence="4 5">
    <name type="scientific">Reichenbachiella agariperforans</name>
    <dbReference type="NCBI Taxonomy" id="156994"/>
    <lineage>
        <taxon>Bacteria</taxon>
        <taxon>Pseudomonadati</taxon>
        <taxon>Bacteroidota</taxon>
        <taxon>Cytophagia</taxon>
        <taxon>Cytophagales</taxon>
        <taxon>Reichenbachiellaceae</taxon>
        <taxon>Reichenbachiella</taxon>
    </lineage>
</organism>
<dbReference type="Gene3D" id="3.40.50.12780">
    <property type="entry name" value="N-terminal domain of ligase-like"/>
    <property type="match status" value="1"/>
</dbReference>
<proteinExistence type="inferred from homology"/>